<dbReference type="EC" id="2.7.13.3" evidence="2"/>
<dbReference type="InterPro" id="IPR050482">
    <property type="entry name" value="Sensor_HK_TwoCompSys"/>
</dbReference>
<dbReference type="EMBL" id="JAFMPK010000042">
    <property type="protein sequence ID" value="MBO0609438.1"/>
    <property type="molecule type" value="Genomic_DNA"/>
</dbReference>
<dbReference type="PANTHER" id="PTHR24421:SF10">
    <property type="entry name" value="NITRATE_NITRITE SENSOR PROTEIN NARQ"/>
    <property type="match status" value="1"/>
</dbReference>
<feature type="transmembrane region" description="Helical" evidence="10">
    <location>
        <begin position="82"/>
        <end position="101"/>
    </location>
</feature>
<comment type="catalytic activity">
    <reaction evidence="1">
        <text>ATP + protein L-histidine = ADP + protein N-phospho-L-histidine.</text>
        <dbReference type="EC" id="2.7.13.3"/>
    </reaction>
</comment>
<evidence type="ECO:0000256" key="6">
    <source>
        <dbReference type="ARBA" id="ARBA00022777"/>
    </source>
</evidence>
<evidence type="ECO:0000256" key="1">
    <source>
        <dbReference type="ARBA" id="ARBA00000085"/>
    </source>
</evidence>
<comment type="caution">
    <text evidence="12">The sequence shown here is derived from an EMBL/GenBank/DDBJ whole genome shotgun (WGS) entry which is preliminary data.</text>
</comment>
<evidence type="ECO:0000259" key="11">
    <source>
        <dbReference type="SMART" id="SM00387"/>
    </source>
</evidence>
<reference evidence="13" key="2">
    <citation type="submission" date="2023-07" db="EMBL/GenBank/DDBJ databases">
        <title>Myceligenerans salitolerans sp. nov., a halotolerant actinomycete isolated from a salt lake in Xinjiang, China.</title>
        <authorList>
            <person name="Guan T."/>
        </authorList>
    </citation>
    <scope>NUCLEOTIDE SEQUENCE [LARGE SCALE GENOMIC DNA]</scope>
    <source>
        <strain evidence="13">XHU 5031</strain>
    </source>
</reference>
<evidence type="ECO:0000256" key="5">
    <source>
        <dbReference type="ARBA" id="ARBA00022741"/>
    </source>
</evidence>
<feature type="compositionally biased region" description="Low complexity" evidence="9">
    <location>
        <begin position="240"/>
        <end position="251"/>
    </location>
</feature>
<feature type="region of interest" description="Disordered" evidence="9">
    <location>
        <begin position="318"/>
        <end position="340"/>
    </location>
</feature>
<keyword evidence="13" id="KW-1185">Reference proteome</keyword>
<protein>
    <recommendedName>
        <fullName evidence="2">histidine kinase</fullName>
        <ecNumber evidence="2">2.7.13.3</ecNumber>
    </recommendedName>
</protein>
<dbReference type="GO" id="GO:0016301">
    <property type="term" value="F:kinase activity"/>
    <property type="evidence" value="ECO:0007669"/>
    <property type="project" value="UniProtKB-KW"/>
</dbReference>
<keyword evidence="10" id="KW-1133">Transmembrane helix</keyword>
<keyword evidence="3" id="KW-0597">Phosphoprotein</keyword>
<dbReference type="InterPro" id="IPR036890">
    <property type="entry name" value="HATPase_C_sf"/>
</dbReference>
<dbReference type="Pfam" id="PF07730">
    <property type="entry name" value="HisKA_3"/>
    <property type="match status" value="1"/>
</dbReference>
<gene>
    <name evidence="12" type="ORF">J0911_10395</name>
</gene>
<dbReference type="InterPro" id="IPR011712">
    <property type="entry name" value="Sig_transdc_His_kin_sub3_dim/P"/>
</dbReference>
<sequence>MALVIAVVVAAATEAEGRAEPGAYAFAAGLGALVLLRRRAPRLMLALTVFGIFAYYTAGFVPIGMALPAVAALYSAAELRRTGWAVGAGAVLLAVATYYRIGDTDPSAYLTVYDFLTNVALVAAAIALGVAVRLGREARERAAQIRALTAAEEARAADRRMQAERLRIARDLHDVVGHNLSVVALHANVAAEAVGRDDGAALGALDHVRSATSNTLHELRATVKLLRGRDGAPAGGTADGSAAARGNPARGAPGLAGIETLVAPARSTGLDVVVDVDVPPGSIDAAADAAASRIVTEALTNVLRHSGARHARVTVTVSRPGGAGTAGGSAGTHDDGLPAGDRLRVEVTDDGAGAGRAPEGSGISGMRERAHLLGGVLRAGDAPGGGFTVVAQLPARLDA</sequence>
<dbReference type="Pfam" id="PF02518">
    <property type="entry name" value="HATPase_c"/>
    <property type="match status" value="1"/>
</dbReference>
<evidence type="ECO:0000256" key="8">
    <source>
        <dbReference type="ARBA" id="ARBA00023012"/>
    </source>
</evidence>
<evidence type="ECO:0000256" key="4">
    <source>
        <dbReference type="ARBA" id="ARBA00022679"/>
    </source>
</evidence>
<evidence type="ECO:0000256" key="2">
    <source>
        <dbReference type="ARBA" id="ARBA00012438"/>
    </source>
</evidence>
<dbReference type="SUPFAM" id="SSF55874">
    <property type="entry name" value="ATPase domain of HSP90 chaperone/DNA topoisomerase II/histidine kinase"/>
    <property type="match status" value="1"/>
</dbReference>
<evidence type="ECO:0000256" key="9">
    <source>
        <dbReference type="SAM" id="MobiDB-lite"/>
    </source>
</evidence>
<keyword evidence="10" id="KW-0812">Transmembrane</keyword>
<feature type="transmembrane region" description="Helical" evidence="10">
    <location>
        <begin position="43"/>
        <end position="70"/>
    </location>
</feature>
<evidence type="ECO:0000256" key="7">
    <source>
        <dbReference type="ARBA" id="ARBA00022840"/>
    </source>
</evidence>
<feature type="domain" description="Histidine kinase/HSP90-like ATPase" evidence="11">
    <location>
        <begin position="286"/>
        <end position="397"/>
    </location>
</feature>
<keyword evidence="10" id="KW-0472">Membrane</keyword>
<evidence type="ECO:0000256" key="3">
    <source>
        <dbReference type="ARBA" id="ARBA00022553"/>
    </source>
</evidence>
<evidence type="ECO:0000256" key="10">
    <source>
        <dbReference type="SAM" id="Phobius"/>
    </source>
</evidence>
<evidence type="ECO:0000313" key="13">
    <source>
        <dbReference type="Proteomes" id="UP000664617"/>
    </source>
</evidence>
<dbReference type="InterPro" id="IPR003594">
    <property type="entry name" value="HATPase_dom"/>
</dbReference>
<reference evidence="12 13" key="1">
    <citation type="submission" date="2021-03" db="EMBL/GenBank/DDBJ databases">
        <authorList>
            <person name="Xin L."/>
        </authorList>
    </citation>
    <scope>NUCLEOTIDE SEQUENCE [LARGE SCALE GENOMIC DNA]</scope>
    <source>
        <strain evidence="12 13">XHU 5031</strain>
    </source>
</reference>
<keyword evidence="7" id="KW-0067">ATP-binding</keyword>
<keyword evidence="8" id="KW-0902">Two-component regulatory system</keyword>
<feature type="transmembrane region" description="Helical" evidence="10">
    <location>
        <begin position="107"/>
        <end position="132"/>
    </location>
</feature>
<dbReference type="PANTHER" id="PTHR24421">
    <property type="entry name" value="NITRATE/NITRITE SENSOR PROTEIN NARX-RELATED"/>
    <property type="match status" value="1"/>
</dbReference>
<keyword evidence="4" id="KW-0808">Transferase</keyword>
<organism evidence="12 13">
    <name type="scientific">Myceligenerans salitolerans</name>
    <dbReference type="NCBI Taxonomy" id="1230528"/>
    <lineage>
        <taxon>Bacteria</taxon>
        <taxon>Bacillati</taxon>
        <taxon>Actinomycetota</taxon>
        <taxon>Actinomycetes</taxon>
        <taxon>Micrococcales</taxon>
        <taxon>Promicromonosporaceae</taxon>
        <taxon>Myceligenerans</taxon>
    </lineage>
</organism>
<keyword evidence="6 12" id="KW-0418">Kinase</keyword>
<dbReference type="Gene3D" id="1.20.5.1930">
    <property type="match status" value="1"/>
</dbReference>
<dbReference type="Gene3D" id="3.30.565.10">
    <property type="entry name" value="Histidine kinase-like ATPase, C-terminal domain"/>
    <property type="match status" value="1"/>
</dbReference>
<keyword evidence="5" id="KW-0547">Nucleotide-binding</keyword>
<accession>A0ABS3I8V0</accession>
<dbReference type="SMART" id="SM00387">
    <property type="entry name" value="HATPase_c"/>
    <property type="match status" value="1"/>
</dbReference>
<dbReference type="CDD" id="cd16917">
    <property type="entry name" value="HATPase_UhpB-NarQ-NarX-like"/>
    <property type="match status" value="1"/>
</dbReference>
<feature type="compositionally biased region" description="Gly residues" evidence="9">
    <location>
        <begin position="321"/>
        <end position="330"/>
    </location>
</feature>
<proteinExistence type="predicted"/>
<feature type="region of interest" description="Disordered" evidence="9">
    <location>
        <begin position="229"/>
        <end position="251"/>
    </location>
</feature>
<dbReference type="Proteomes" id="UP000664617">
    <property type="component" value="Unassembled WGS sequence"/>
</dbReference>
<evidence type="ECO:0000313" key="12">
    <source>
        <dbReference type="EMBL" id="MBO0609438.1"/>
    </source>
</evidence>
<name>A0ABS3I8V0_9MICO</name>